<sequence length="312" mass="35995">MRTSKFKTDTAIACEFLFHQYQYCIWLLLTYTSINDHGIKKDSLKDLVRSFHEFLTSAHDDLTYTYQDLMENRISLDHFKAVLMDYHQNVLLCWVLIHYSTATIATPTTTDYAKFAEATTHINAKFKYISKLLEKAQAKRRIRSCKHLKTPVIDYLQMACDVIHSTAGVNPADLVFIKNNISDGSSSGTSRSGSDNCSVAGDMPKLSKQKILTFFKEHLLRKANLVISFYKDVSYKADEKILRKQFKANHEALVNGKNESDDNKTESQKLVVYTRKYKQGQVHKHGCGMIENFFSLFLWGIKNNTELKKWWS</sequence>
<accession>A0A9W7ZPF4</accession>
<reference evidence="1" key="1">
    <citation type="submission" date="2022-07" db="EMBL/GenBank/DDBJ databases">
        <title>Phylogenomic reconstructions and comparative analyses of Kickxellomycotina fungi.</title>
        <authorList>
            <person name="Reynolds N.K."/>
            <person name="Stajich J.E."/>
            <person name="Barry K."/>
            <person name="Grigoriev I.V."/>
            <person name="Crous P."/>
            <person name="Smith M.E."/>
        </authorList>
    </citation>
    <scope>NUCLEOTIDE SEQUENCE</scope>
    <source>
        <strain evidence="1">NBRC 100468</strain>
    </source>
</reference>
<evidence type="ECO:0000313" key="2">
    <source>
        <dbReference type="Proteomes" id="UP001150538"/>
    </source>
</evidence>
<protein>
    <submittedName>
        <fullName evidence="1">Uncharacterized protein</fullName>
    </submittedName>
</protein>
<organism evidence="1 2">
    <name type="scientific">Mycoemilia scoparia</name>
    <dbReference type="NCBI Taxonomy" id="417184"/>
    <lineage>
        <taxon>Eukaryota</taxon>
        <taxon>Fungi</taxon>
        <taxon>Fungi incertae sedis</taxon>
        <taxon>Zoopagomycota</taxon>
        <taxon>Kickxellomycotina</taxon>
        <taxon>Kickxellomycetes</taxon>
        <taxon>Kickxellales</taxon>
        <taxon>Kickxellaceae</taxon>
        <taxon>Mycoemilia</taxon>
    </lineage>
</organism>
<dbReference type="EMBL" id="JANBPU010000292">
    <property type="protein sequence ID" value="KAJ1913023.1"/>
    <property type="molecule type" value="Genomic_DNA"/>
</dbReference>
<gene>
    <name evidence="1" type="ORF">H4219_005380</name>
</gene>
<dbReference type="AlphaFoldDB" id="A0A9W7ZPF4"/>
<name>A0A9W7ZPF4_9FUNG</name>
<dbReference type="Proteomes" id="UP001150538">
    <property type="component" value="Unassembled WGS sequence"/>
</dbReference>
<proteinExistence type="predicted"/>
<comment type="caution">
    <text evidence="1">The sequence shown here is derived from an EMBL/GenBank/DDBJ whole genome shotgun (WGS) entry which is preliminary data.</text>
</comment>
<evidence type="ECO:0000313" key="1">
    <source>
        <dbReference type="EMBL" id="KAJ1913023.1"/>
    </source>
</evidence>
<keyword evidence="2" id="KW-1185">Reference proteome</keyword>